<evidence type="ECO:0000256" key="1">
    <source>
        <dbReference type="SAM" id="Phobius"/>
    </source>
</evidence>
<evidence type="ECO:0000313" key="3">
    <source>
        <dbReference type="Proteomes" id="UP000324255"/>
    </source>
</evidence>
<organism evidence="2 3">
    <name type="scientific">Candidatus Pantoea gossypiicola</name>
    <dbReference type="NCBI Taxonomy" id="2608008"/>
    <lineage>
        <taxon>Bacteria</taxon>
        <taxon>Pseudomonadati</taxon>
        <taxon>Pseudomonadota</taxon>
        <taxon>Gammaproteobacteria</taxon>
        <taxon>Enterobacterales</taxon>
        <taxon>Erwiniaceae</taxon>
        <taxon>Pantoea</taxon>
    </lineage>
</organism>
<accession>A0AB34CCZ2</accession>
<keyword evidence="3" id="KW-1185">Reference proteome</keyword>
<proteinExistence type="predicted"/>
<keyword evidence="1" id="KW-0472">Membrane</keyword>
<dbReference type="EMBL" id="VWVM01000033">
    <property type="protein sequence ID" value="KAA6118259.1"/>
    <property type="molecule type" value="Genomic_DNA"/>
</dbReference>
<feature type="transmembrane region" description="Helical" evidence="1">
    <location>
        <begin position="63"/>
        <end position="93"/>
    </location>
</feature>
<sequence>MVLKSEVENDAKIIMESLEADYRIPTSSEIILPLIKVMSVVYLMHVLAVIVNEFVYKDDVWLLGIGMWLFLSCGILTGMALIMTYGNLSLMMCIPKKVRDESLLFAIGKRKLKVYGYVIVAINVAVGIMLINGDHEFIFGYGASWFVCMLIGGITFSMSMSRYMTPAVVATLDKIRQVVSDSDSAPTQHAANK</sequence>
<feature type="transmembrane region" description="Helical" evidence="1">
    <location>
        <begin position="30"/>
        <end position="51"/>
    </location>
</feature>
<keyword evidence="1" id="KW-1133">Transmembrane helix</keyword>
<keyword evidence="1" id="KW-0812">Transmembrane</keyword>
<name>A0AB34CCZ2_9GAMM</name>
<comment type="caution">
    <text evidence="2">The sequence shown here is derived from an EMBL/GenBank/DDBJ whole genome shotgun (WGS) entry which is preliminary data.</text>
</comment>
<feature type="transmembrane region" description="Helical" evidence="1">
    <location>
        <begin position="137"/>
        <end position="156"/>
    </location>
</feature>
<reference evidence="2 3" key="1">
    <citation type="submission" date="2019-09" db="EMBL/GenBank/DDBJ databases">
        <title>Genomic diversity of phyloplane-associated Pantoea species in Pakistan cotton crop.</title>
        <authorList>
            <person name="Tufail M.R."/>
            <person name="Cook D.R."/>
        </authorList>
    </citation>
    <scope>NUCLEOTIDE SEQUENCE [LARGE SCALE GENOMIC DNA]</scope>
    <source>
        <strain evidence="2 3">B_8</strain>
    </source>
</reference>
<protein>
    <submittedName>
        <fullName evidence="2">Uncharacterized protein</fullName>
    </submittedName>
</protein>
<gene>
    <name evidence="2" type="ORF">F3I20_23070</name>
</gene>
<dbReference type="AlphaFoldDB" id="A0AB34CCZ2"/>
<feature type="transmembrane region" description="Helical" evidence="1">
    <location>
        <begin position="114"/>
        <end position="131"/>
    </location>
</feature>
<evidence type="ECO:0000313" key="2">
    <source>
        <dbReference type="EMBL" id="KAA6118259.1"/>
    </source>
</evidence>
<dbReference type="Proteomes" id="UP000324255">
    <property type="component" value="Unassembled WGS sequence"/>
</dbReference>
<dbReference type="RefSeq" id="WP_150015773.1">
    <property type="nucleotide sequence ID" value="NZ_VWVM01000033.1"/>
</dbReference>